<feature type="domain" description="4Fe-4S Wbl-type" evidence="1">
    <location>
        <begin position="15"/>
        <end position="82"/>
    </location>
</feature>
<dbReference type="PATRIC" id="fig|1703.6.peg.1453"/>
<organism evidence="2 3">
    <name type="scientific">Brevibacterium linens</name>
    <dbReference type="NCBI Taxonomy" id="1703"/>
    <lineage>
        <taxon>Bacteria</taxon>
        <taxon>Bacillati</taxon>
        <taxon>Actinomycetota</taxon>
        <taxon>Actinomycetes</taxon>
        <taxon>Micrococcales</taxon>
        <taxon>Brevibacteriaceae</taxon>
        <taxon>Brevibacterium</taxon>
    </lineage>
</organism>
<dbReference type="OrthoDB" id="5244115at2"/>
<dbReference type="EMBL" id="JTJZ01000018">
    <property type="protein sequence ID" value="KHS52582.1"/>
    <property type="molecule type" value="Genomic_DNA"/>
</dbReference>
<name>A0A0B9AP30_BRELN</name>
<evidence type="ECO:0000313" key="3">
    <source>
        <dbReference type="Proteomes" id="UP000031488"/>
    </source>
</evidence>
<dbReference type="Pfam" id="PF02467">
    <property type="entry name" value="Whib"/>
    <property type="match status" value="1"/>
</dbReference>
<reference evidence="2 3" key="1">
    <citation type="submission" date="2014-11" db="EMBL/GenBank/DDBJ databases">
        <title>Draft Genome Sequence of Brevibacterium linens AE038-8.</title>
        <authorList>
            <person name="Maizel D."/>
            <person name="Utturkar S.M."/>
            <person name="Brown S.D."/>
            <person name="Ferrero M."/>
            <person name="Rosen B.P."/>
        </authorList>
    </citation>
    <scope>NUCLEOTIDE SEQUENCE [LARGE SCALE GENOMIC DNA]</scope>
    <source>
        <strain evidence="2 3">AE038-8</strain>
    </source>
</reference>
<gene>
    <name evidence="2" type="ORF">AE0388_1565</name>
</gene>
<proteinExistence type="predicted"/>
<accession>A0A0B9AP30</accession>
<evidence type="ECO:0000259" key="1">
    <source>
        <dbReference type="PROSITE" id="PS51674"/>
    </source>
</evidence>
<sequence length="127" mass="14138">MSQTPRFSDDWEGAVCAQLGAEVADELFFPSTPDRAAAGVRLCWDCPLRAVCASRALEEERGKPATERFGIRGGLTAGQRAQLDPGKICPDCGSPVITKSPHCDDDREIHRLKHRREYERERRKDAA</sequence>
<dbReference type="InterPro" id="IPR034768">
    <property type="entry name" value="4FE4S_WBL"/>
</dbReference>
<comment type="caution">
    <text evidence="2">The sequence shown here is derived from an EMBL/GenBank/DDBJ whole genome shotgun (WGS) entry which is preliminary data.</text>
</comment>
<dbReference type="AlphaFoldDB" id="A0A0B9AP30"/>
<dbReference type="PROSITE" id="PS51674">
    <property type="entry name" value="4FE4S_WBL"/>
    <property type="match status" value="1"/>
</dbReference>
<keyword evidence="3" id="KW-1185">Reference proteome</keyword>
<protein>
    <submittedName>
        <fullName evidence="2">Transcription factor WhiB</fullName>
    </submittedName>
</protein>
<dbReference type="Proteomes" id="UP000031488">
    <property type="component" value="Unassembled WGS sequence"/>
</dbReference>
<dbReference type="RefSeq" id="WP_082018878.1">
    <property type="nucleotide sequence ID" value="NZ_JTJZ01000018.1"/>
</dbReference>
<evidence type="ECO:0000313" key="2">
    <source>
        <dbReference type="EMBL" id="KHS52582.1"/>
    </source>
</evidence>